<evidence type="ECO:0000313" key="4">
    <source>
        <dbReference type="EMBL" id="MTT33046.1"/>
    </source>
</evidence>
<organism evidence="4 5">
    <name type="scientific">Terrilactibacillus tamarindi</name>
    <dbReference type="NCBI Taxonomy" id="2599694"/>
    <lineage>
        <taxon>Bacteria</taxon>
        <taxon>Bacillati</taxon>
        <taxon>Bacillota</taxon>
        <taxon>Bacilli</taxon>
        <taxon>Bacillales</taxon>
        <taxon>Bacillaceae</taxon>
        <taxon>Terrilactibacillus</taxon>
    </lineage>
</organism>
<accession>A0A6N8CWJ4</accession>
<dbReference type="SUPFAM" id="SSF49764">
    <property type="entry name" value="HSP20-like chaperones"/>
    <property type="match status" value="1"/>
</dbReference>
<gene>
    <name evidence="4" type="ORF">GMB86_13615</name>
</gene>
<comment type="similarity">
    <text evidence="1 2">Belongs to the small heat shock protein (HSP20) family.</text>
</comment>
<keyword evidence="5" id="KW-1185">Reference proteome</keyword>
<dbReference type="Proteomes" id="UP000440978">
    <property type="component" value="Unassembled WGS sequence"/>
</dbReference>
<protein>
    <submittedName>
        <fullName evidence="4">Hsp20 family protein</fullName>
    </submittedName>
</protein>
<dbReference type="PROSITE" id="PS01031">
    <property type="entry name" value="SHSP"/>
    <property type="match status" value="1"/>
</dbReference>
<comment type="caution">
    <text evidence="4">The sequence shown here is derived from an EMBL/GenBank/DDBJ whole genome shotgun (WGS) entry which is preliminary data.</text>
</comment>
<dbReference type="Gene3D" id="2.60.40.790">
    <property type="match status" value="1"/>
</dbReference>
<dbReference type="InterPro" id="IPR008978">
    <property type="entry name" value="HSP20-like_chaperone"/>
</dbReference>
<dbReference type="OrthoDB" id="1806521at2"/>
<name>A0A6N8CWJ4_9BACI</name>
<dbReference type="RefSeq" id="WP_155220829.1">
    <property type="nucleotide sequence ID" value="NZ_WNHB01000025.1"/>
</dbReference>
<dbReference type="EMBL" id="WNHB01000025">
    <property type="protein sequence ID" value="MTT33046.1"/>
    <property type="molecule type" value="Genomic_DNA"/>
</dbReference>
<dbReference type="Pfam" id="PF00011">
    <property type="entry name" value="HSP20"/>
    <property type="match status" value="1"/>
</dbReference>
<evidence type="ECO:0000313" key="5">
    <source>
        <dbReference type="Proteomes" id="UP000440978"/>
    </source>
</evidence>
<proteinExistence type="inferred from homology"/>
<reference evidence="4 5" key="1">
    <citation type="submission" date="2019-11" db="EMBL/GenBank/DDBJ databases">
        <title>Terrilactibacillus tamarindus sp. nov. BCM23-1 isolated from bark of Tamarindus indica.</title>
        <authorList>
            <person name="Kingkaew E."/>
            <person name="Tanasupawat S."/>
        </authorList>
    </citation>
    <scope>NUCLEOTIDE SEQUENCE [LARGE SCALE GENOMIC DNA]</scope>
    <source>
        <strain evidence="4 5">BCM23-1</strain>
    </source>
</reference>
<dbReference type="AlphaFoldDB" id="A0A6N8CWJ4"/>
<evidence type="ECO:0000259" key="3">
    <source>
        <dbReference type="PROSITE" id="PS01031"/>
    </source>
</evidence>
<feature type="domain" description="SHSP" evidence="3">
    <location>
        <begin position="26"/>
        <end position="137"/>
    </location>
</feature>
<dbReference type="InterPro" id="IPR002068">
    <property type="entry name" value="A-crystallin/Hsp20_dom"/>
</dbReference>
<sequence length="143" mass="16580">MENKFQDIKKSVRGFINKDIFQDLQDLFTKDWPLMNLYTAGEDLFCLIALPGVHRDQFHIYVNYQSILIKGEMSLPMQGDSKLFRKEFSMGPFERSLTLPKPVHQTPKHVSYANGLLILQLQQIKDKEVSEITISSEETTNKD</sequence>
<dbReference type="CDD" id="cd06464">
    <property type="entry name" value="ACD_sHsps-like"/>
    <property type="match status" value="1"/>
</dbReference>
<evidence type="ECO:0000256" key="1">
    <source>
        <dbReference type="PROSITE-ProRule" id="PRU00285"/>
    </source>
</evidence>
<evidence type="ECO:0000256" key="2">
    <source>
        <dbReference type="RuleBase" id="RU003616"/>
    </source>
</evidence>